<dbReference type="GeneID" id="36588904"/>
<keyword evidence="3" id="KW-1185">Reference proteome</keyword>
<dbReference type="Pfam" id="PF00144">
    <property type="entry name" value="Beta-lactamase"/>
    <property type="match status" value="1"/>
</dbReference>
<accession>A0A2J6SZH8</accession>
<dbReference type="STRING" id="1095630.A0A2J6SZH8"/>
<dbReference type="RefSeq" id="XP_024733046.1">
    <property type="nucleotide sequence ID" value="XM_024880827.1"/>
</dbReference>
<gene>
    <name evidence="2" type="ORF">K444DRAFT_615936</name>
</gene>
<dbReference type="SUPFAM" id="SSF56601">
    <property type="entry name" value="beta-lactamase/transpeptidase-like"/>
    <property type="match status" value="1"/>
</dbReference>
<proteinExistence type="predicted"/>
<protein>
    <submittedName>
        <fullName evidence="2">Beta-lactamase/transpeptidase-like protein</fullName>
    </submittedName>
</protein>
<reference evidence="2 3" key="1">
    <citation type="submission" date="2016-04" db="EMBL/GenBank/DDBJ databases">
        <title>A degradative enzymes factory behind the ericoid mycorrhizal symbiosis.</title>
        <authorList>
            <consortium name="DOE Joint Genome Institute"/>
            <person name="Martino E."/>
            <person name="Morin E."/>
            <person name="Grelet G."/>
            <person name="Kuo A."/>
            <person name="Kohler A."/>
            <person name="Daghino S."/>
            <person name="Barry K."/>
            <person name="Choi C."/>
            <person name="Cichocki N."/>
            <person name="Clum A."/>
            <person name="Copeland A."/>
            <person name="Hainaut M."/>
            <person name="Haridas S."/>
            <person name="Labutti K."/>
            <person name="Lindquist E."/>
            <person name="Lipzen A."/>
            <person name="Khouja H.-R."/>
            <person name="Murat C."/>
            <person name="Ohm R."/>
            <person name="Olson A."/>
            <person name="Spatafora J."/>
            <person name="Veneault-Fourrey C."/>
            <person name="Henrissat B."/>
            <person name="Grigoriev I."/>
            <person name="Martin F."/>
            <person name="Perotto S."/>
        </authorList>
    </citation>
    <scope>NUCLEOTIDE SEQUENCE [LARGE SCALE GENOMIC DNA]</scope>
    <source>
        <strain evidence="2 3">E</strain>
    </source>
</reference>
<dbReference type="OrthoDB" id="5946976at2759"/>
<evidence type="ECO:0000313" key="2">
    <source>
        <dbReference type="EMBL" id="PMD56142.1"/>
    </source>
</evidence>
<dbReference type="InterPro" id="IPR012338">
    <property type="entry name" value="Beta-lactam/transpept-like"/>
</dbReference>
<dbReference type="InterPro" id="IPR001466">
    <property type="entry name" value="Beta-lactam-related"/>
</dbReference>
<dbReference type="InParanoid" id="A0A2J6SZH8"/>
<name>A0A2J6SZH8_9HELO</name>
<dbReference type="PANTHER" id="PTHR43283">
    <property type="entry name" value="BETA-LACTAMASE-RELATED"/>
    <property type="match status" value="1"/>
</dbReference>
<feature type="domain" description="Beta-lactamase-related" evidence="1">
    <location>
        <begin position="25"/>
        <end position="335"/>
    </location>
</feature>
<dbReference type="PANTHER" id="PTHR43283:SF3">
    <property type="entry name" value="BETA-LACTAMASE FAMILY PROTEIN (AFU_ORTHOLOGUE AFUA_5G07500)"/>
    <property type="match status" value="1"/>
</dbReference>
<evidence type="ECO:0000259" key="1">
    <source>
        <dbReference type="Pfam" id="PF00144"/>
    </source>
</evidence>
<dbReference type="InterPro" id="IPR050789">
    <property type="entry name" value="Diverse_Enzym_Activities"/>
</dbReference>
<dbReference type="Proteomes" id="UP000235371">
    <property type="component" value="Unassembled WGS sequence"/>
</dbReference>
<organism evidence="2 3">
    <name type="scientific">Hyaloscypha bicolor E</name>
    <dbReference type="NCBI Taxonomy" id="1095630"/>
    <lineage>
        <taxon>Eukaryota</taxon>
        <taxon>Fungi</taxon>
        <taxon>Dikarya</taxon>
        <taxon>Ascomycota</taxon>
        <taxon>Pezizomycotina</taxon>
        <taxon>Leotiomycetes</taxon>
        <taxon>Helotiales</taxon>
        <taxon>Hyaloscyphaceae</taxon>
        <taxon>Hyaloscypha</taxon>
        <taxon>Hyaloscypha bicolor</taxon>
    </lineage>
</organism>
<dbReference type="EMBL" id="KZ613848">
    <property type="protein sequence ID" value="PMD56142.1"/>
    <property type="molecule type" value="Genomic_DNA"/>
</dbReference>
<sequence>MDFFNELEHLISSQGTVNASTADVLAEIGSPSVSIAVLDHGSIASKCISTMGDNSETLFQACSISKTITGMATMRLVQAGKLKLEDKIVDVIPRQTVEILETPYTKTLLQEITVKHIMSHTSGLTVGGFPGYSKEAPSTEVLLSGKAPANTLQVRVQGFPGYAFSYSGGGMTVLQIVLEAVTGKDFAELVKELVLGPLEMTRSFYALAEGETNVTRAHFTGYTPSDVRWHIQPEKAAAGLWTTPSDLLKVVRAMHRSLESGDGKEFLEKEIAAQMLEEVANTMALMWIAPRDPGIAFGHGGSNFPGWECFVMGYADLRPQSGKEDRLLEEKAWDDCGICIMTNSAAGFAVWAKVFHAISYLKKWAPIPYFDGRTPFGTVPFCAYGARVDKRWVEWKGTWADRGKELIVEGDEDGEPNLRYEKGSRARLVPAAIPGIEYAGDWKSIDLVLEGLEMMVRLGWTAEKRSVELWQGVVGPDRVAHLTRGEA</sequence>
<dbReference type="Gene3D" id="3.40.710.10">
    <property type="entry name" value="DD-peptidase/beta-lactamase superfamily"/>
    <property type="match status" value="1"/>
</dbReference>
<evidence type="ECO:0000313" key="3">
    <source>
        <dbReference type="Proteomes" id="UP000235371"/>
    </source>
</evidence>
<dbReference type="AlphaFoldDB" id="A0A2J6SZH8"/>